<dbReference type="AlphaFoldDB" id="A0A1F7IQI6"/>
<sequence length="102" mass="11386">MAKISERAIRAKLTEVMDPELNISIVDLGLVYKITLDNLGKAKITMTLTTIGCPLFSLIEQEAKSKLKELGLPEDKISFELTFDPPWSMDKMSERAKAMLGI</sequence>
<gene>
    <name evidence="2" type="ORF">A3B40_00285</name>
</gene>
<dbReference type="Pfam" id="PF01883">
    <property type="entry name" value="FeS_assembly_P"/>
    <property type="match status" value="1"/>
</dbReference>
<dbReference type="EMBL" id="MGAI01000004">
    <property type="protein sequence ID" value="OGK45616.1"/>
    <property type="molecule type" value="Genomic_DNA"/>
</dbReference>
<dbReference type="InterPro" id="IPR052339">
    <property type="entry name" value="Fe-S_Maturation_MIP18"/>
</dbReference>
<evidence type="ECO:0000313" key="3">
    <source>
        <dbReference type="Proteomes" id="UP000178040"/>
    </source>
</evidence>
<name>A0A1F7IQI6_9BACT</name>
<comment type="caution">
    <text evidence="2">The sequence shown here is derived from an EMBL/GenBank/DDBJ whole genome shotgun (WGS) entry which is preliminary data.</text>
</comment>
<accession>A0A1F7IQI6</accession>
<dbReference type="PANTHER" id="PTHR42831">
    <property type="entry name" value="FE-S PROTEIN MATURATION AUXILIARY FACTOR YITW"/>
    <property type="match status" value="1"/>
</dbReference>
<protein>
    <recommendedName>
        <fullName evidence="1">MIP18 family-like domain-containing protein</fullName>
    </recommendedName>
</protein>
<evidence type="ECO:0000259" key="1">
    <source>
        <dbReference type="Pfam" id="PF01883"/>
    </source>
</evidence>
<evidence type="ECO:0000313" key="2">
    <source>
        <dbReference type="EMBL" id="OGK45616.1"/>
    </source>
</evidence>
<dbReference type="InterPro" id="IPR034904">
    <property type="entry name" value="FSCA_dom_sf"/>
</dbReference>
<feature type="domain" description="MIP18 family-like" evidence="1">
    <location>
        <begin position="6"/>
        <end position="71"/>
    </location>
</feature>
<dbReference type="SUPFAM" id="SSF117916">
    <property type="entry name" value="Fe-S cluster assembly (FSCA) domain-like"/>
    <property type="match status" value="1"/>
</dbReference>
<dbReference type="PANTHER" id="PTHR42831:SF1">
    <property type="entry name" value="FE-S PROTEIN MATURATION AUXILIARY FACTOR YITW"/>
    <property type="match status" value="1"/>
</dbReference>
<reference evidence="2 3" key="1">
    <citation type="journal article" date="2016" name="Nat. Commun.">
        <title>Thousands of microbial genomes shed light on interconnected biogeochemical processes in an aquifer system.</title>
        <authorList>
            <person name="Anantharaman K."/>
            <person name="Brown C.T."/>
            <person name="Hug L.A."/>
            <person name="Sharon I."/>
            <person name="Castelle C.J."/>
            <person name="Probst A.J."/>
            <person name="Thomas B.C."/>
            <person name="Singh A."/>
            <person name="Wilkins M.J."/>
            <person name="Karaoz U."/>
            <person name="Brodie E.L."/>
            <person name="Williams K.H."/>
            <person name="Hubbard S.S."/>
            <person name="Banfield J.F."/>
        </authorList>
    </citation>
    <scope>NUCLEOTIDE SEQUENCE [LARGE SCALE GENOMIC DNA]</scope>
</reference>
<dbReference type="Gene3D" id="3.30.300.130">
    <property type="entry name" value="Fe-S cluster assembly (FSCA)"/>
    <property type="match status" value="1"/>
</dbReference>
<proteinExistence type="predicted"/>
<dbReference type="Proteomes" id="UP000178040">
    <property type="component" value="Unassembled WGS sequence"/>
</dbReference>
<dbReference type="InterPro" id="IPR002744">
    <property type="entry name" value="MIP18-like"/>
</dbReference>
<organism evidence="2 3">
    <name type="scientific">Candidatus Roizmanbacteria bacterium RIFCSPLOWO2_01_FULL_37_16</name>
    <dbReference type="NCBI Taxonomy" id="1802058"/>
    <lineage>
        <taxon>Bacteria</taxon>
        <taxon>Candidatus Roizmaniibacteriota</taxon>
    </lineage>
</organism>